<dbReference type="GO" id="GO:0004803">
    <property type="term" value="F:transposase activity"/>
    <property type="evidence" value="ECO:0007669"/>
    <property type="project" value="InterPro"/>
</dbReference>
<evidence type="ECO:0000313" key="3">
    <source>
        <dbReference type="Proteomes" id="UP000886998"/>
    </source>
</evidence>
<proteinExistence type="predicted"/>
<dbReference type="Pfam" id="PF01609">
    <property type="entry name" value="DDE_Tnp_1"/>
    <property type="match status" value="2"/>
</dbReference>
<dbReference type="EMBL" id="BMAV01023781">
    <property type="protein sequence ID" value="GFY79859.1"/>
    <property type="molecule type" value="Genomic_DNA"/>
</dbReference>
<dbReference type="PANTHER" id="PTHR30007">
    <property type="entry name" value="PHP DOMAIN PROTEIN"/>
    <property type="match status" value="1"/>
</dbReference>
<dbReference type="InterPro" id="IPR002559">
    <property type="entry name" value="Transposase_11"/>
</dbReference>
<gene>
    <name evidence="2" type="primary">wCauA_00675</name>
    <name evidence="2" type="ORF">TNIN_55111</name>
</gene>
<keyword evidence="3" id="KW-1185">Reference proteome</keyword>
<dbReference type="AlphaFoldDB" id="A0A8X6YZN5"/>
<evidence type="ECO:0000313" key="2">
    <source>
        <dbReference type="EMBL" id="GFY79859.1"/>
    </source>
</evidence>
<feature type="domain" description="Transposase IS4-like" evidence="1">
    <location>
        <begin position="153"/>
        <end position="272"/>
    </location>
</feature>
<sequence>MLNINNKKAIAVKYSNGVYSDHYGACDLLKEVDFQHAIKALYADRACDRHKFYKLCNEYDIKTKIPPINNAAEHPEIDYMSDRNAAIRLIKLYGEDGIKEWKKEVNYGKRSYIEGFFSRLKQIFGFSFRNKSEINREKELLIKCYLLNKFTDIVDTQGLPHAIHITTAEATDRSSAVKMVKMLKANLSEVKNILVDAGYTGENFATQIKKTIGATVEVIKRSELHTFVVLPKRWVVERSFAWLEKCRRLWKNCERKLNTSLQMIVLSFISLLLRRF</sequence>
<dbReference type="Proteomes" id="UP000886998">
    <property type="component" value="Unassembled WGS sequence"/>
</dbReference>
<evidence type="ECO:0000259" key="1">
    <source>
        <dbReference type="Pfam" id="PF01609"/>
    </source>
</evidence>
<dbReference type="OrthoDB" id="1577640at2759"/>
<feature type="domain" description="Transposase IS4-like" evidence="1">
    <location>
        <begin position="7"/>
        <end position="147"/>
    </location>
</feature>
<comment type="caution">
    <text evidence="2">The sequence shown here is derived from an EMBL/GenBank/DDBJ whole genome shotgun (WGS) entry which is preliminary data.</text>
</comment>
<reference evidence="2" key="1">
    <citation type="submission" date="2020-08" db="EMBL/GenBank/DDBJ databases">
        <title>Multicomponent nature underlies the extraordinary mechanical properties of spider dragline silk.</title>
        <authorList>
            <person name="Kono N."/>
            <person name="Nakamura H."/>
            <person name="Mori M."/>
            <person name="Yoshida Y."/>
            <person name="Ohtoshi R."/>
            <person name="Malay A.D."/>
            <person name="Moran D.A.P."/>
            <person name="Tomita M."/>
            <person name="Numata K."/>
            <person name="Arakawa K."/>
        </authorList>
    </citation>
    <scope>NUCLEOTIDE SEQUENCE</scope>
</reference>
<dbReference type="GO" id="GO:0006313">
    <property type="term" value="P:DNA transposition"/>
    <property type="evidence" value="ECO:0007669"/>
    <property type="project" value="InterPro"/>
</dbReference>
<name>A0A8X6YZN5_9ARAC</name>
<dbReference type="PANTHER" id="PTHR30007:SF0">
    <property type="entry name" value="TRANSPOSASE"/>
    <property type="match status" value="1"/>
</dbReference>
<accession>A0A8X6YZN5</accession>
<protein>
    <submittedName>
        <fullName evidence="2">Transposase</fullName>
    </submittedName>
</protein>
<dbReference type="GO" id="GO:0003677">
    <property type="term" value="F:DNA binding"/>
    <property type="evidence" value="ECO:0007669"/>
    <property type="project" value="InterPro"/>
</dbReference>
<organism evidence="2 3">
    <name type="scientific">Trichonephila inaurata madagascariensis</name>
    <dbReference type="NCBI Taxonomy" id="2747483"/>
    <lineage>
        <taxon>Eukaryota</taxon>
        <taxon>Metazoa</taxon>
        <taxon>Ecdysozoa</taxon>
        <taxon>Arthropoda</taxon>
        <taxon>Chelicerata</taxon>
        <taxon>Arachnida</taxon>
        <taxon>Araneae</taxon>
        <taxon>Araneomorphae</taxon>
        <taxon>Entelegynae</taxon>
        <taxon>Araneoidea</taxon>
        <taxon>Nephilidae</taxon>
        <taxon>Trichonephila</taxon>
        <taxon>Trichonephila inaurata</taxon>
    </lineage>
</organism>